<organism evidence="2 3">
    <name type="scientific">Rotaria sordida</name>
    <dbReference type="NCBI Taxonomy" id="392033"/>
    <lineage>
        <taxon>Eukaryota</taxon>
        <taxon>Metazoa</taxon>
        <taxon>Spiralia</taxon>
        <taxon>Gnathifera</taxon>
        <taxon>Rotifera</taxon>
        <taxon>Eurotatoria</taxon>
        <taxon>Bdelloidea</taxon>
        <taxon>Philodinida</taxon>
        <taxon>Philodinidae</taxon>
        <taxon>Rotaria</taxon>
    </lineage>
</organism>
<evidence type="ECO:0000313" key="1">
    <source>
        <dbReference type="EMBL" id="CAF1311055.1"/>
    </source>
</evidence>
<reference evidence="2" key="1">
    <citation type="submission" date="2021-02" db="EMBL/GenBank/DDBJ databases">
        <authorList>
            <person name="Nowell W R."/>
        </authorList>
    </citation>
    <scope>NUCLEOTIDE SEQUENCE</scope>
</reference>
<dbReference type="EMBL" id="CAJNOH010002805">
    <property type="protein sequence ID" value="CAF1311055.1"/>
    <property type="molecule type" value="Genomic_DNA"/>
</dbReference>
<evidence type="ECO:0000313" key="2">
    <source>
        <dbReference type="EMBL" id="CAF1580381.1"/>
    </source>
</evidence>
<dbReference type="AlphaFoldDB" id="A0A815Z6L9"/>
<accession>A0A815Z6L9</accession>
<dbReference type="Proteomes" id="UP000663870">
    <property type="component" value="Unassembled WGS sequence"/>
</dbReference>
<proteinExistence type="predicted"/>
<comment type="caution">
    <text evidence="2">The sequence shown here is derived from an EMBL/GenBank/DDBJ whole genome shotgun (WGS) entry which is preliminary data.</text>
</comment>
<protein>
    <submittedName>
        <fullName evidence="2">Uncharacterized protein</fullName>
    </submittedName>
</protein>
<dbReference type="EMBL" id="CAJNOL010004069">
    <property type="protein sequence ID" value="CAF1580381.1"/>
    <property type="molecule type" value="Genomic_DNA"/>
</dbReference>
<name>A0A815Z6L9_9BILA</name>
<gene>
    <name evidence="2" type="ORF">JXQ802_LOCUS46151</name>
    <name evidence="1" type="ORF">PYM288_LOCUS30415</name>
</gene>
<sequence length="102" mass="12168">MWNCFSRLNQQLPRTNNSSEGWHRAIKNSARKHPSIYDSIKDLQVEQHANLITGEQLQAGLVKLRKRVKYELLDEQLQRFTSTFHVTTRDMYFKRARALFNF</sequence>
<dbReference type="Proteomes" id="UP000663854">
    <property type="component" value="Unassembled WGS sequence"/>
</dbReference>
<evidence type="ECO:0000313" key="3">
    <source>
        <dbReference type="Proteomes" id="UP000663870"/>
    </source>
</evidence>
<keyword evidence="3" id="KW-1185">Reference proteome</keyword>